<dbReference type="Proteomes" id="UP000215181">
    <property type="component" value="Unassembled WGS sequence"/>
</dbReference>
<dbReference type="EMBL" id="NOIH01000010">
    <property type="protein sequence ID" value="OYD53916.1"/>
    <property type="molecule type" value="Genomic_DNA"/>
</dbReference>
<dbReference type="OrthoDB" id="9182380at2"/>
<dbReference type="RefSeq" id="WP_094268359.1">
    <property type="nucleotide sequence ID" value="NZ_NOIH01000010.1"/>
</dbReference>
<accession>A0A235EXZ5</accession>
<feature type="region of interest" description="Disordered" evidence="1">
    <location>
        <begin position="35"/>
        <end position="60"/>
    </location>
</feature>
<organism evidence="2 3">
    <name type="scientific">Thauera propionica</name>
    <dbReference type="NCBI Taxonomy" id="2019431"/>
    <lineage>
        <taxon>Bacteria</taxon>
        <taxon>Pseudomonadati</taxon>
        <taxon>Pseudomonadota</taxon>
        <taxon>Betaproteobacteria</taxon>
        <taxon>Rhodocyclales</taxon>
        <taxon>Zoogloeaceae</taxon>
        <taxon>Thauera</taxon>
    </lineage>
</organism>
<keyword evidence="3" id="KW-1185">Reference proteome</keyword>
<feature type="compositionally biased region" description="Acidic residues" evidence="1">
    <location>
        <begin position="51"/>
        <end position="60"/>
    </location>
</feature>
<name>A0A235EXZ5_9RHOO</name>
<sequence>MNEWKPLPHDEDLERADDLLDQADALLRRHRSTIDFTPGAPFHDAGRDQPSESDLESLDLEDEDLPILTEVVEDLEIADDWHPPINARPLDFGPIAPPALTPVAPGSHPPPAAATESAAPHSPEPQAAPAVASPDVSAALLREQIHEQLSHQFAEQLVDLDTRIAREVSNWMATEFPQVVGRELDRLVERLHIELQAHLRATLLPDLSGRISEVLEDIQSPLKRH</sequence>
<proteinExistence type="predicted"/>
<evidence type="ECO:0000256" key="1">
    <source>
        <dbReference type="SAM" id="MobiDB-lite"/>
    </source>
</evidence>
<evidence type="ECO:0000313" key="3">
    <source>
        <dbReference type="Proteomes" id="UP000215181"/>
    </source>
</evidence>
<dbReference type="AlphaFoldDB" id="A0A235EXZ5"/>
<feature type="compositionally biased region" description="Low complexity" evidence="1">
    <location>
        <begin position="113"/>
        <end position="134"/>
    </location>
</feature>
<reference evidence="2 3" key="1">
    <citation type="submission" date="2017-07" db="EMBL/GenBank/DDBJ databases">
        <title>Thauera sp. KNDSS-Mac4 genome sequence and assembly.</title>
        <authorList>
            <person name="Mayilraj S."/>
        </authorList>
    </citation>
    <scope>NUCLEOTIDE SEQUENCE [LARGE SCALE GENOMIC DNA]</scope>
    <source>
        <strain evidence="2 3">KNDSS-Mac4</strain>
    </source>
</reference>
<evidence type="ECO:0000313" key="2">
    <source>
        <dbReference type="EMBL" id="OYD53916.1"/>
    </source>
</evidence>
<gene>
    <name evidence="2" type="ORF">CGK74_10070</name>
</gene>
<protein>
    <submittedName>
        <fullName evidence="2">Uncharacterized protein</fullName>
    </submittedName>
</protein>
<feature type="region of interest" description="Disordered" evidence="1">
    <location>
        <begin position="96"/>
        <end position="134"/>
    </location>
</feature>
<comment type="caution">
    <text evidence="2">The sequence shown here is derived from an EMBL/GenBank/DDBJ whole genome shotgun (WGS) entry which is preliminary data.</text>
</comment>